<evidence type="ECO:0000256" key="1">
    <source>
        <dbReference type="SAM" id="MobiDB-lite"/>
    </source>
</evidence>
<accession>A0AAW0NYP2</accession>
<dbReference type="AlphaFoldDB" id="A0AAW0NYP2"/>
<sequence>MNASSGCVSSAVCHGSSSPHHRHTHISVSVSDICHLLLIGLALFSAAGGWTEDGTQAQLVCEHRRGPGRALRKVL</sequence>
<feature type="region of interest" description="Disordered" evidence="1">
    <location>
        <begin position="1"/>
        <end position="23"/>
    </location>
</feature>
<dbReference type="Proteomes" id="UP001460270">
    <property type="component" value="Unassembled WGS sequence"/>
</dbReference>
<comment type="caution">
    <text evidence="2">The sequence shown here is derived from an EMBL/GenBank/DDBJ whole genome shotgun (WGS) entry which is preliminary data.</text>
</comment>
<evidence type="ECO:0000313" key="3">
    <source>
        <dbReference type="Proteomes" id="UP001460270"/>
    </source>
</evidence>
<protein>
    <recommendedName>
        <fullName evidence="4">MHC class I antigen</fullName>
    </recommendedName>
</protein>
<evidence type="ECO:0008006" key="4">
    <source>
        <dbReference type="Google" id="ProtNLM"/>
    </source>
</evidence>
<name>A0AAW0NYP2_9GOBI</name>
<evidence type="ECO:0000313" key="2">
    <source>
        <dbReference type="EMBL" id="KAK7904887.1"/>
    </source>
</evidence>
<keyword evidence="3" id="KW-1185">Reference proteome</keyword>
<reference evidence="3" key="1">
    <citation type="submission" date="2024-04" db="EMBL/GenBank/DDBJ databases">
        <title>Salinicola lusitanus LLJ914,a marine bacterium isolated from the Okinawa Trough.</title>
        <authorList>
            <person name="Li J."/>
        </authorList>
    </citation>
    <scope>NUCLEOTIDE SEQUENCE [LARGE SCALE GENOMIC DNA]</scope>
</reference>
<gene>
    <name evidence="2" type="ORF">WMY93_017494</name>
</gene>
<proteinExistence type="predicted"/>
<organism evidence="2 3">
    <name type="scientific">Mugilogobius chulae</name>
    <name type="common">yellowstripe goby</name>
    <dbReference type="NCBI Taxonomy" id="88201"/>
    <lineage>
        <taxon>Eukaryota</taxon>
        <taxon>Metazoa</taxon>
        <taxon>Chordata</taxon>
        <taxon>Craniata</taxon>
        <taxon>Vertebrata</taxon>
        <taxon>Euteleostomi</taxon>
        <taxon>Actinopterygii</taxon>
        <taxon>Neopterygii</taxon>
        <taxon>Teleostei</taxon>
        <taxon>Neoteleostei</taxon>
        <taxon>Acanthomorphata</taxon>
        <taxon>Gobiaria</taxon>
        <taxon>Gobiiformes</taxon>
        <taxon>Gobioidei</taxon>
        <taxon>Gobiidae</taxon>
        <taxon>Gobionellinae</taxon>
        <taxon>Mugilogobius</taxon>
    </lineage>
</organism>
<dbReference type="EMBL" id="JBBPFD010000012">
    <property type="protein sequence ID" value="KAK7904887.1"/>
    <property type="molecule type" value="Genomic_DNA"/>
</dbReference>